<sequence>MSFTTVNQLFPFRKLLNFLLGISVGVQLVIILYNHYSGYAIIEGATHFLIRLSFGSLLSLVGGFMLAYPNLFLIHFLNKKLSWHKKIFLRITVQFLFAFLLAVFISIFVTLISNAVSPFTNDDLNSILFYNALITVGVNILMMISLEAWLYFNESNRSKIKAENLERELSQIKFEVLKSQINPHFMFNSLNVLSGLIDKDVKKAQRFIDEFSMIYRYVLETIEKPVVSLNEELKFIRSYISLQQMRYDNSLYLDVDLPGEFLKTYLPPLSLQVTIENAIKHNIVNTSNPLKIELCVKDKWLVVRNNLQPKISSGGSTGLGQKNMIKRYAMISEQTPKFMVKTNFYEVELPLIKPEEI</sequence>
<feature type="transmembrane region" description="Helical" evidence="2">
    <location>
        <begin position="48"/>
        <end position="74"/>
    </location>
</feature>
<organism evidence="4 5">
    <name type="scientific">Maribellus comscasis</name>
    <dbReference type="NCBI Taxonomy" id="2681766"/>
    <lineage>
        <taxon>Bacteria</taxon>
        <taxon>Pseudomonadati</taxon>
        <taxon>Bacteroidota</taxon>
        <taxon>Bacteroidia</taxon>
        <taxon>Marinilabiliales</taxon>
        <taxon>Prolixibacteraceae</taxon>
        <taxon>Maribellus</taxon>
    </lineage>
</organism>
<feature type="transmembrane region" description="Helical" evidence="2">
    <location>
        <begin position="15"/>
        <end position="36"/>
    </location>
</feature>
<dbReference type="AlphaFoldDB" id="A0A6I6JXF5"/>
<protein>
    <recommendedName>
        <fullName evidence="3">Signal transduction histidine kinase internal region domain-containing protein</fullName>
    </recommendedName>
</protein>
<dbReference type="PANTHER" id="PTHR34220:SF7">
    <property type="entry name" value="SENSOR HISTIDINE KINASE YPDA"/>
    <property type="match status" value="1"/>
</dbReference>
<feature type="transmembrane region" description="Helical" evidence="2">
    <location>
        <begin position="95"/>
        <end position="116"/>
    </location>
</feature>
<keyword evidence="2" id="KW-0812">Transmembrane</keyword>
<dbReference type="KEGG" id="mcos:GM418_20850"/>
<dbReference type="EMBL" id="CP046401">
    <property type="protein sequence ID" value="QGY46029.1"/>
    <property type="molecule type" value="Genomic_DNA"/>
</dbReference>
<dbReference type="RefSeq" id="WP_158869167.1">
    <property type="nucleotide sequence ID" value="NZ_CP046401.1"/>
</dbReference>
<feature type="coiled-coil region" evidence="1">
    <location>
        <begin position="155"/>
        <end position="182"/>
    </location>
</feature>
<dbReference type="PANTHER" id="PTHR34220">
    <property type="entry name" value="SENSOR HISTIDINE KINASE YPDA"/>
    <property type="match status" value="1"/>
</dbReference>
<evidence type="ECO:0000313" key="4">
    <source>
        <dbReference type="EMBL" id="QGY46029.1"/>
    </source>
</evidence>
<evidence type="ECO:0000313" key="5">
    <source>
        <dbReference type="Proteomes" id="UP000428260"/>
    </source>
</evidence>
<dbReference type="InterPro" id="IPR050640">
    <property type="entry name" value="Bact_2-comp_sensor_kinase"/>
</dbReference>
<proteinExistence type="predicted"/>
<keyword evidence="2" id="KW-1133">Transmembrane helix</keyword>
<dbReference type="InterPro" id="IPR010559">
    <property type="entry name" value="Sig_transdc_His_kin_internal"/>
</dbReference>
<evidence type="ECO:0000256" key="2">
    <source>
        <dbReference type="SAM" id="Phobius"/>
    </source>
</evidence>
<accession>A0A6I6JXF5</accession>
<dbReference type="Proteomes" id="UP000428260">
    <property type="component" value="Chromosome"/>
</dbReference>
<evidence type="ECO:0000256" key="1">
    <source>
        <dbReference type="SAM" id="Coils"/>
    </source>
</evidence>
<keyword evidence="1" id="KW-0175">Coiled coil</keyword>
<dbReference type="GO" id="GO:0016020">
    <property type="term" value="C:membrane"/>
    <property type="evidence" value="ECO:0007669"/>
    <property type="project" value="InterPro"/>
</dbReference>
<feature type="domain" description="Signal transduction histidine kinase internal region" evidence="3">
    <location>
        <begin position="173"/>
        <end position="250"/>
    </location>
</feature>
<keyword evidence="2" id="KW-0472">Membrane</keyword>
<dbReference type="GO" id="GO:0000155">
    <property type="term" value="F:phosphorelay sensor kinase activity"/>
    <property type="evidence" value="ECO:0007669"/>
    <property type="project" value="InterPro"/>
</dbReference>
<reference evidence="4 5" key="1">
    <citation type="submission" date="2019-11" db="EMBL/GenBank/DDBJ databases">
        <authorList>
            <person name="Zheng R.K."/>
            <person name="Sun C.M."/>
        </authorList>
    </citation>
    <scope>NUCLEOTIDE SEQUENCE [LARGE SCALE GENOMIC DNA]</scope>
    <source>
        <strain evidence="4 5">WC007</strain>
    </source>
</reference>
<feature type="transmembrane region" description="Helical" evidence="2">
    <location>
        <begin position="128"/>
        <end position="152"/>
    </location>
</feature>
<name>A0A6I6JXF5_9BACT</name>
<gene>
    <name evidence="4" type="ORF">GM418_20850</name>
</gene>
<keyword evidence="5" id="KW-1185">Reference proteome</keyword>
<evidence type="ECO:0000259" key="3">
    <source>
        <dbReference type="Pfam" id="PF06580"/>
    </source>
</evidence>
<dbReference type="Pfam" id="PF06580">
    <property type="entry name" value="His_kinase"/>
    <property type="match status" value="1"/>
</dbReference>